<sequence>MKQQKLPLTAGDIWYYYKAYFLIGAVILGIVGYLIFSPHHSKKTALNVTFIGESVAQNQESQFQNEATKDVLTGESGKYEISPQFILAQGGLTDAQNADLEMKLTASVAAKTMDVLVLDKKDFLLLQKDGYFLDLSKKSGIVKAGEGHFVGMQTQHGDGKAIYGIDLTGNSLLKRMDYVSDDPVLGIVANTPHLNTAVQFAQWLLQQGK</sequence>
<keyword evidence="3" id="KW-1185">Reference proteome</keyword>
<keyword evidence="1" id="KW-0812">Transmembrane</keyword>
<evidence type="ECO:0000313" key="2">
    <source>
        <dbReference type="EMBL" id="MFD1677382.1"/>
    </source>
</evidence>
<gene>
    <name evidence="2" type="ORF">ACFSB2_22160</name>
</gene>
<dbReference type="EMBL" id="JBHUCX010000092">
    <property type="protein sequence ID" value="MFD1677382.1"/>
    <property type="molecule type" value="Genomic_DNA"/>
</dbReference>
<accession>A0ABW4JLR9</accession>
<proteinExistence type="predicted"/>
<keyword evidence="1" id="KW-0472">Membrane</keyword>
<organism evidence="2 3">
    <name type="scientific">Alicyclobacillus fodiniaquatilis</name>
    <dbReference type="NCBI Taxonomy" id="1661150"/>
    <lineage>
        <taxon>Bacteria</taxon>
        <taxon>Bacillati</taxon>
        <taxon>Bacillota</taxon>
        <taxon>Bacilli</taxon>
        <taxon>Bacillales</taxon>
        <taxon>Alicyclobacillaceae</taxon>
        <taxon>Alicyclobacillus</taxon>
    </lineage>
</organism>
<evidence type="ECO:0000256" key="1">
    <source>
        <dbReference type="SAM" id="Phobius"/>
    </source>
</evidence>
<evidence type="ECO:0000313" key="3">
    <source>
        <dbReference type="Proteomes" id="UP001597079"/>
    </source>
</evidence>
<dbReference type="RefSeq" id="WP_377945280.1">
    <property type="nucleotide sequence ID" value="NZ_JBHUCX010000092.1"/>
</dbReference>
<dbReference type="Proteomes" id="UP001597079">
    <property type="component" value="Unassembled WGS sequence"/>
</dbReference>
<protein>
    <submittedName>
        <fullName evidence="2">Uncharacterized protein</fullName>
    </submittedName>
</protein>
<comment type="caution">
    <text evidence="2">The sequence shown here is derived from an EMBL/GenBank/DDBJ whole genome shotgun (WGS) entry which is preliminary data.</text>
</comment>
<reference evidence="3" key="1">
    <citation type="journal article" date="2019" name="Int. J. Syst. Evol. Microbiol.">
        <title>The Global Catalogue of Microorganisms (GCM) 10K type strain sequencing project: providing services to taxonomists for standard genome sequencing and annotation.</title>
        <authorList>
            <consortium name="The Broad Institute Genomics Platform"/>
            <consortium name="The Broad Institute Genome Sequencing Center for Infectious Disease"/>
            <person name="Wu L."/>
            <person name="Ma J."/>
        </authorList>
    </citation>
    <scope>NUCLEOTIDE SEQUENCE [LARGE SCALE GENOMIC DNA]</scope>
    <source>
        <strain evidence="3">CGMCC 1.12286</strain>
    </source>
</reference>
<keyword evidence="1" id="KW-1133">Transmembrane helix</keyword>
<feature type="transmembrane region" description="Helical" evidence="1">
    <location>
        <begin position="15"/>
        <end position="36"/>
    </location>
</feature>
<name>A0ABW4JLR9_9BACL</name>